<dbReference type="Proteomes" id="UP000295560">
    <property type="component" value="Unassembled WGS sequence"/>
</dbReference>
<comment type="caution">
    <text evidence="1">The sequence shown here is derived from an EMBL/GenBank/DDBJ whole genome shotgun (WGS) entry which is preliminary data.</text>
</comment>
<organism evidence="1 2">
    <name type="scientific">Pseudonocardia endophytica</name>
    <dbReference type="NCBI Taxonomy" id="401976"/>
    <lineage>
        <taxon>Bacteria</taxon>
        <taxon>Bacillati</taxon>
        <taxon>Actinomycetota</taxon>
        <taxon>Actinomycetes</taxon>
        <taxon>Pseudonocardiales</taxon>
        <taxon>Pseudonocardiaceae</taxon>
        <taxon>Pseudonocardia</taxon>
    </lineage>
</organism>
<dbReference type="AlphaFoldDB" id="A0A4R1I5B9"/>
<evidence type="ECO:0000313" key="1">
    <source>
        <dbReference type="EMBL" id="TCK25232.1"/>
    </source>
</evidence>
<name>A0A4R1I5B9_PSEEN</name>
<proteinExistence type="predicted"/>
<keyword evidence="2" id="KW-1185">Reference proteome</keyword>
<gene>
    <name evidence="1" type="ORF">EV378_1035</name>
</gene>
<accession>A0A4R1I5B9</accession>
<evidence type="ECO:0000313" key="2">
    <source>
        <dbReference type="Proteomes" id="UP000295560"/>
    </source>
</evidence>
<dbReference type="RefSeq" id="WP_132421557.1">
    <property type="nucleotide sequence ID" value="NZ_SMFZ01000001.1"/>
</dbReference>
<protein>
    <submittedName>
        <fullName evidence="1">Uncharacterized protein</fullName>
    </submittedName>
</protein>
<dbReference type="EMBL" id="SMFZ01000001">
    <property type="protein sequence ID" value="TCK25232.1"/>
    <property type="molecule type" value="Genomic_DNA"/>
</dbReference>
<sequence>MFLFSAALRSARAARARISTDPYLLLAHSARRDANVLTDETDGPTLGGPFLHWVPDHPDGDRLAGEFLPIPVDDAKAVAAGRPRRRR</sequence>
<reference evidence="1 2" key="1">
    <citation type="submission" date="2019-03" db="EMBL/GenBank/DDBJ databases">
        <title>Sequencing the genomes of 1000 actinobacteria strains.</title>
        <authorList>
            <person name="Klenk H.-P."/>
        </authorList>
    </citation>
    <scope>NUCLEOTIDE SEQUENCE [LARGE SCALE GENOMIC DNA]</scope>
    <source>
        <strain evidence="1 2">DSM 44969</strain>
    </source>
</reference>